<feature type="region of interest" description="Disordered" evidence="1">
    <location>
        <begin position="480"/>
        <end position="514"/>
    </location>
</feature>
<evidence type="ECO:0000256" key="1">
    <source>
        <dbReference type="SAM" id="MobiDB-lite"/>
    </source>
</evidence>
<feature type="compositionally biased region" description="Polar residues" evidence="1">
    <location>
        <begin position="6655"/>
        <end position="6667"/>
    </location>
</feature>
<evidence type="ECO:0008006" key="5">
    <source>
        <dbReference type="Google" id="ProtNLM"/>
    </source>
</evidence>
<dbReference type="GeneID" id="92362446"/>
<evidence type="ECO:0000313" key="4">
    <source>
        <dbReference type="Proteomes" id="UP000674143"/>
    </source>
</evidence>
<feature type="compositionally biased region" description="Low complexity" evidence="1">
    <location>
        <begin position="6681"/>
        <end position="6693"/>
    </location>
</feature>
<dbReference type="EMBL" id="JAFHLR010000010">
    <property type="protein sequence ID" value="KAG5485639.1"/>
    <property type="molecule type" value="Genomic_DNA"/>
</dbReference>
<reference evidence="4" key="1">
    <citation type="journal article" date="2021" name="Microbiol. Resour. Announc.">
        <title>LGAAP: Leishmaniinae Genome Assembly and Annotation Pipeline.</title>
        <authorList>
            <person name="Almutairi H."/>
            <person name="Urbaniak M.D."/>
            <person name="Bates M.D."/>
            <person name="Jariyapan N."/>
            <person name="Kwakye-Nuako G."/>
            <person name="Thomaz-Soccol V."/>
            <person name="Al-Salem W.S."/>
            <person name="Dillon R.J."/>
            <person name="Bates P.A."/>
            <person name="Gatherer D."/>
        </authorList>
    </citation>
    <scope>NUCLEOTIDE SEQUENCE [LARGE SCALE GENOMIC DNA]</scope>
</reference>
<dbReference type="PANTHER" id="PTHR23202:SF124">
    <property type="entry name" value="C2H2-TYPE DOMAIN-CONTAINING PROTEIN-RELATED"/>
    <property type="match status" value="1"/>
</dbReference>
<feature type="compositionally biased region" description="Pro residues" evidence="1">
    <location>
        <begin position="6670"/>
        <end position="6679"/>
    </location>
</feature>
<protein>
    <recommendedName>
        <fullName evidence="5">Membrane-associated protein</fullName>
    </recommendedName>
</protein>
<evidence type="ECO:0000256" key="2">
    <source>
        <dbReference type="SAM" id="Phobius"/>
    </source>
</evidence>
<keyword evidence="2" id="KW-0472">Membrane</keyword>
<sequence length="6759" mass="712101">MAQTFHSKRPWPRRSPAAEWQEKRRSLSLLLACVCAAVVVMSPVHAAMTFTTANVQEPSLYQTIQLNLESNPLAQEPIITTGDQIFFVLTSQVENCVYNSTPTPSTPGYYTVTATGSGGFTGQLIFAVTSTMFAVEEAYYPCYLSLAGLSATVVRRGYVAPGQSNALTVWSSIYASFSMLPTSASGGEGPVSLSIAQAAQIGRPINEGLSGRYTILLVPCGDISVNDITVQSDCTDLNTLVTACATVGATSTTPAGVVALSSLRGQSTGKVTGNFTVPYTPNVKGYYMCVPYCHSASVHCGGPATVMSFTVVTSASPTTSSYTLTFGSADPGVYMRVPKHPQARESGLISFIGAGLSARDAVKVIRSTDSCTFPTAALLPNLELGVLQLTTAPNGTTSTQVSFVAPDLVMAPVVGRVCYRRAASGLWSSVYVSASEQMADFTIDVLQPTGFTITSPTRPTVGETLTLTFQGSGLSGSADMAYLSSSSSRNPCERDGSESSSRSSSIGSSSSSSETYNRNMYFTCDMSGSSSTVTKCTVTVDPEDVNAAMTLSVCYLKGATGEQMNFAQVSGTVALQARNPTYAVTPYPMFAGESVKLTLTGTGLSVDDETQLIVPGGTCGDSSSTSAAASIYSVKEITPTLMYQYTLVGSAETCIVVCYRQQGSGVWVVARSSDGKSAVSSSCAASNIYIAAFPVRYSITNLDTSGSGSPTVGTLLSVGETATVRLTTTNGQSLSLSTTPVTMKVVQAPDKCVTAPCGTPLHAACANAQLATDYTSALTGSGSNAFFASMLVSEAETRYIICVSTSSSSGVYVAVLPNTEKSATSTAFGFATTLQNPTLVSHTPSTWRVAMSTLWTTFEGISLNARTNVVYAVEASSLMAVYTTSDGTLVAVCPPVSQTPATALVSTMDTSSSSSTSTTAIYTRADQLHNGETVYLCYSWSIGSGNSHVTMAGWVNVSAAIPSSFMWLMPTETMGLRAGEPIQLSFTSNLTTLSPSKDAVYFYRYTQSSSPSPDCYCDPTACATGTRIAYTSNVTLTSATTNVTGDTTIYTAPLGFSNYGYSAVYIICYAAFGQSADTYMGRVVADMANPTYYTVSSVAAPRNRVGAPITITAVRRCMTTACALTLQDSLRLVPSSVQCFQLSPGSSSDTSSSAEEATVETIGDPVLSPGALSLGHVFVVDTAGAYRVCYRLANATTYSDVVFSASYVRSVLMFVEANPQRATPMPSAPSAGQFVIMNLTCRSATLCSTCTMLRIVPGMRASCWKDVEGTYSSDSCLTTTSVQFPNQYFVEGVYTVCYGSSYSTSRRVPGSFTVTSANPSSYAPTVLSGYTVFTNQVTDYTLDITGTGLASADAAFLLPEIGYSCHDLRSGEVQSDGKLSKWLEPSVKPYPLQLTPTGVSWVVSNQSKRFGAGLLFDTDLCPGKGEPCLLKLCYMRSGTSWAPVALMAFSSPSSALSGIELAASNPSTVNFDRYPLVIDMYVMATVQGAGLLNTDVVTIHATACDGAAVTVSVTGAVFVNAAGTQWLGVLRVTGAASSYAVCYWRSGSSTEVATITFTDEPGVSTILILGTPLYYVLSPSNFTSPLIPLTQFEQLIVSASFNEHGTAGAALSYVQLIVANTSVAECNYGPFQSAASGFTPFPIALTLSKVSGSGAFGSLDRFEGRLNVGTGDYALCMNTTTGLFRVVSTPPLVENTIAGRSEVTVFDPVPSTYTSVPKSVISGQVVTLTFFKEAESSGSGVAPDSANLTAGDVVQVIDGGLYECGFSNATVLVAGVVSDSGSGSGSTTVSLALPTTYEAADVPVPAAGKNYTICYQKQSSTFATSPLTGGTVDRNFRIMATVPTKWTSLPQQAQVNAPLNITFYGDKEEADYLTASDVAFLVSVADGEKLDPRLCRESEHSSSTSRIIITEGFMWKLDPVNTQWSIPAKVLVEGTFVVCYTAYKNGQPVYVSSPASLVVYPTQSPSGAYLARSATSLVNNLDALQGERLFLLFNTTVALDVVLDNGQASPSSLSDHDVVRITEDIACTVLLAAGVIDAIPSTFGYAPLGVVENSTGLMVPNLNLRVRATVGSYYVCMRRRNRESWQAYFDFEVVGGPYVNPAVLKVAAAAVSSFTTKPTTPRVWVPHTVVVADYGTGFGMENVVQFFFVAYTGTGSDDVNYDHCYLPASRAEASSGSVPLANRTLQVYLTDPMFTKHSFGVPGTYLLCYQIDHHNIASVYPNALTVANPSPIAYTVPILLTIQHPFTMSFVAIDPIFALGTNHTAQIYVAADAIVMPNCSGATAPSGGTTHFTNFIVTNTTYASATPTLLSSGYYFLCFLTYGQLQYFPVENSAGGYVFSVGLVGAQKYTVTPSPAYLGQLLSVVITGSELSSSDHVKVVRVSEDEGSYTTQCTPSAANADASEPAGAAGSKVKSPSGTVAHYRPRVNETGTFILCYQSAVLNNTWIWVTDMHHFTVGVAHPTHYSLSVAPPYETEVLLLYVHDSGDSGSAGQLQDMDTLKLVDRGTGANGFDCTASATNSSDIGLVGYVKAQSNRSVHVYQICGSTVASVTVCYALAGSAEAAPNWAEVPLQSPPPTYIFSGVSIEEDPFVGPLRGSSSSASSSVTNWMEPRPYEPFTFYFSTDVVGLEVQRVAFAQAPVTVCAVDVSYVAPLFYQKEMSLPSTFTVSLPYAGDYIVYIGPYATASAPNITHSSPLVVGPCDPCNFSPRYALAGGYALLSFPSSVGDSLSTADQLRLFPLSQGPAGRPCEATTGAYAGATLTPIAALSTSDVTVFNVTTGAETESSTYLGVYYVCYRKVSAPSSNAGSWTSNFAVVAENDGKASTFSVYPPDLLTSTVCPASPMYALETAVFNVTARDKTMYPDVPFTDSDVFVVVPSDVLSSTIGGGCRSITDVDALVKDSGGRVQLAVLDTYGSGYSNWRLTFASQMATVYYSWCFKMKYDVLFSNISDTLQTVKMENPYEVTTTPPVILPSSKPVLIRITGSGLLSTDHVYIIPANASCAETCDRPLAPTEWQGGTHTTEYVNSTTVLMLFSKPIDTVVSLGVCYRRTGRYLTRLADINVRAPNPVSYTVSFVPRIGTRPTLTFNGENLTGTDAMIIVRPGDTCLLHNAVATGTLVSVSSDATTSQFLLALVGSAVLAQDYTVCYEISTVGAYVEVAPELPVLEGGPSRVMSSNTPMRGRATVLTVEDPQLGDEMYIACAGCSCFDEVEAVVPYGDVHATAHPTEGSSSSISSSTVSISLRVGFNDTQSYPVCYRRSDSGYAQVGGTFYFVTPVTNSPSALTRLPPSAQYQGERLFYNFSIYSLAAPLSRRDLVMLVRETRTCWDNLEMEPSGVVVDTSPLTGAIASLGIGEWEAHVPSLGPSVPANASTLFPLSYLLCYREFPQVEYVSVPYGMQATLMKAADPAAFVTEPSIVEKGVLEVNMTFVFIDAGQYGDQAYVVQFTNLTDTVCDDPKSTIVSPRGDAYPTYKLSMSGSAVAGRNNTAVCYIRAGATVAELPQLLPVAESNPSGYETNMTTGEVARERQYIEFAILGSGLSVAADAVVFTDVPCAVAPRPLNSSIHLARLGDATSNGTAYVVVTQFVVPMSPVDIYVCYRHNSVWREVGEALTLNAPQPLTVSVISAGGIQTMPRAGQHLYLHLVDGASTAPIGAAALRAERTGAGTWCHNFTAEHVQEPALTIWSAAILDVSVWQVPGHARLCVRNTASSLWADVATTVDGLGIYINPANPSSMDVFPSPPRVGQSVTLTFNLLVSSNPGDVVKITAPDYEACEVAESVVGYPAAMAVTVQDNATTTLTLVDSTDPLLYRSFNATGTYRVCYYSATELAWGAVGGTLAAGSITVEERVPQSWAITSGSTTIGQEFALTFYDELGILQPSAGRDLAWAAPSNWNCGQDPYRCSDCVIFDWNTSLSHSNTAVTAANTSVRVDNMNVCYRLSEASPALVPGSLNMTTGPIQCVEQDSFISGQRQLVTFRLEAGTDVTSDIWRLSFYATTALHCDERYVESFVPGSAQLHSTTSTSATYTVLWPVGLGLMTDKYTICYTHNGRVGTVCTCGQIGASTGECYITGTPGSPQSFTPSPQPTYVGQTITLNFTVNASMTAYPPTAIKFVTYTDELTLCDGAPAFIPLGAKLTKITPLLYQYAFQHDYALDSATLAVCALTDLSASYTRVASTVVPSSPTTNNTLWIRPYLALTTFPSEAKFLRVMQTLSLTFTMASQEKDDVVSKYDRVTVVSDPYNCVESSIDTQDPSTLMEMFYIPDTAFLTLPTTVLSANASLFLTRTLVTFAETKSSHGLHYFCYRLVDGTWAPVLPGLDIEEALINGCAITGALSLSKVDNGGPSDSTTNNEGSLRAMLYAPTRILGTSLFASLATPSLDAVRVVPQTEWCANDAAAVFTIAVASGSSSSSSSSSSGSGSVAAVFFAPLAGMYKLCYRFNMSTNWSPACTDLYVGNATPIGATKGCWNVGQAIAVTVMHVISGYMFTTKDRLRLVHGALPCLVSDGSLTTSLATVTVDDAVQPPYGIALSDVTTGQTTYDMPPVFLRTGTKSVRLCYSDAVGNQFAVPLNYTGIPDKSLFPVQARQPSTVELSHDHVQVGQRVFMNFTSASPSVMPPLHPFAALPSPYTPGPVFNGTFDAVTLLPLPSSAAYTDGRCDVALRTGILSPDSFLGVYGSPAQIGGDYAPYTIGNYDPTVAQHYIVCYQLATCGVVDSGQPLRIYNANPSDVYTDVMEPRRGQLMKVLFERDMSTPGAVALAPGKDRGAKMVSLASCWALDVTSGQLVQGTPDLTYFTTIFHAQEPGLASTTTTRSCYMLSEGSWSEVPNGVASVLAANPARFDTTPGSARVSEVNYIHFYGTGLGSNDRVKLITHSLNCSEDSVPPSTFAAFSVRAPTNATTGTSQGWTVTEVSGDGSMATLNFTASATGVFSVCYRLAKDTVWTLVYADLVIYERNPSTVTRTPVTTLEGELFTLNFTASSEGSSALSANDRVVLYFGSSVNCVTPTAAETAPSVTAPPSRTDTLPKSIAFQLDVGTRGNYTLCYLVAISSVPGGYVVVWGYDVVMIASNPQSVMLFPARAPSLHRPKELLTLVFAGWGLVATPEQTDAVKLIYASADGSTTDAMCQQTPTAAEVTCYPLYANGTHSEQVLLVLPSEIHMSYAVCYKLSGGQYHVVGEELTIGGTASPSGATSAKLTGSSTTLSAGESMSWALIGTDAESCAGGAAMLFFSDKNCADVRYYVNVSAILSSSASMAIAFPAGASVVLNCSGATQLRVPWTYPFSDASVSAATSPSAVLLSLCYWSAGNDALSVLSNNTIALSQGVPPPLDTTLSVTAQEVFSFTLSVLPTVTDWIVLVEDPANCVGVSPPADAAYFTSMSYNATTAVTTITAAAPHAGLYYVCYSHQDGVCAASAGRECARVVAMVEATAASPGSWSGQPTPAYVSSPLAVTLTFSSSVDASAQGVTAVAWLAAMAAGASPLTMRDVWVVCAQSQVAMPLRYGMTYSNASGAWHTDHILTRSGPYALCYTSQRTPMAPLHLFGPVRNAGPMVLASAVTGVSLPPSMTVANINTVVITGGGLSTTDVVLAVGLPASSAPGTASAATVVPSDICTNEAYVPRVNSTNPSPAESTGMTSMLRNLFFTTTGEYVLCYTATYGLTTSDSDDSRDSESEAGGIPVLITPTPFTVSPSVISMTVTSAVLEVGVELDIVFTGSGLTMSDMAALVYVGSTAGSPTVANVCLGSNATYTTMAFASAEGTTANYSTTPRVQGVHMVCFRKSLSSTPILFPARLCIGVRTAVQAVFTVQPGGCTALLVCTVQPTVTLLDASGSATSAPYSTVSMALYLSDGTTPAPAGYLSGATSYSHANFTNFTFWALRVSTAGSYVMKATVALSGSDTLVTTSNLFTVTGGSGPVVNVAAVLCLPIGILDRTAGSTTDTIDCMITALTSDAPNNFTVLVNAGTVSMVTQNGTTPSGLLTYNFSVTAPPVSSPAAELVNAINILVSPMPPYEELPVQNSPLTVRLATSPSSLTTMGCSADNTQLPLPNMVHVGGTLVCFVQGIAMVQGHPRNIVARPQDLNVTNYYNGDTSTSAPVNLGAYPSDVNGRYNFTVIPMTGLNISVAGSVFATDSDGGLISDSASVWKTMVNSPQTFFLIGLPSAAASRLTCVSARTGSFLWYTPVESLRCTATLANAQGPVNGVQSEFRVLLPDGGSVSGSSPSAWGSSLTWNLTAPPPPSPASGERSRKSLRQKRLENEQEKAAARALIETLAAALLRSFTVDILYKPSLTSIATYTGSLVYVTSVAGTVPALKQKATVSMTFTGVGLRTAHRYALGAAPNCSPVLSEAKATESSTTDHLVLTFEVPSTAFIICFAPQDARTALQPLLTTQWLPEPGDSSGVRWTGDDLVLLIVGVVVLFILLVLLLILLWCIFCGREEDTENRVVDEEYRIVQHTPISMATTACAAAGASHSVYMPPRANNRYVLRIVDNPLPPPTSASPAPAPSPLSSAPVAPPPQPQQQQQPSSNTQIRINIRDGDRTDNASPCASRPQISPGTTASVSYTSSSSGGAPPPPTMRKRHRHRARCSSASSDNPLHQQRPSKPKYAGLHMSAPPSPRLSDSSSMTEASGAQSLQLVPPLPLPPPLPSSNAGLVESPRQVASTPTADTAKNNLPPLPPPPPQAIMPASTMAASAPSSGPYQHLHQGTSGLTIPGTVDVPDTALGASRRSRNDNCATEEVLGPTMVAGHTSKPMVRTPSSSQRP</sequence>
<feature type="compositionally biased region" description="Pro residues" evidence="1">
    <location>
        <begin position="6491"/>
        <end position="6502"/>
    </location>
</feature>
<keyword evidence="2" id="KW-0812">Transmembrane</keyword>
<dbReference type="RefSeq" id="XP_067065223.1">
    <property type="nucleotide sequence ID" value="XM_067208512.1"/>
</dbReference>
<feature type="region of interest" description="Disordered" evidence="1">
    <location>
        <begin position="2390"/>
        <end position="2417"/>
    </location>
</feature>
<name>A0A836H4E3_9TRYP</name>
<proteinExistence type="predicted"/>
<feature type="region of interest" description="Disordered" evidence="1">
    <location>
        <begin position="6224"/>
        <end position="6253"/>
    </location>
</feature>
<dbReference type="PANTHER" id="PTHR23202">
    <property type="entry name" value="WASP INTERACTING PROTEIN-RELATED"/>
    <property type="match status" value="1"/>
</dbReference>
<keyword evidence="4" id="KW-1185">Reference proteome</keyword>
<comment type="caution">
    <text evidence="3">The sequence shown here is derived from an EMBL/GenBank/DDBJ whole genome shotgun (WGS) entry which is preliminary data.</text>
</comment>
<feature type="compositionally biased region" description="Polar residues" evidence="1">
    <location>
        <begin position="6539"/>
        <end position="6551"/>
    </location>
</feature>
<feature type="compositionally biased region" description="Low complexity" evidence="1">
    <location>
        <begin position="6552"/>
        <end position="6566"/>
    </location>
</feature>
<dbReference type="KEGG" id="loi:92362446"/>
<feature type="compositionally biased region" description="Pro residues" evidence="1">
    <location>
        <begin position="6634"/>
        <end position="6643"/>
    </location>
</feature>
<dbReference type="Proteomes" id="UP000674143">
    <property type="component" value="Unassembled WGS sequence"/>
</dbReference>
<gene>
    <name evidence="3" type="ORF">LSCM4_06595</name>
</gene>
<accession>A0A836H4E3</accession>
<organism evidence="3 4">
    <name type="scientific">Leishmania orientalis</name>
    <dbReference type="NCBI Taxonomy" id="2249476"/>
    <lineage>
        <taxon>Eukaryota</taxon>
        <taxon>Discoba</taxon>
        <taxon>Euglenozoa</taxon>
        <taxon>Kinetoplastea</taxon>
        <taxon>Metakinetoplastina</taxon>
        <taxon>Trypanosomatida</taxon>
        <taxon>Trypanosomatidae</taxon>
        <taxon>Leishmaniinae</taxon>
        <taxon>Leishmania</taxon>
    </lineage>
</organism>
<keyword evidence="2" id="KW-1133">Transmembrane helix</keyword>
<feature type="compositionally biased region" description="Polar residues" evidence="1">
    <location>
        <begin position="6615"/>
        <end position="6631"/>
    </location>
</feature>
<feature type="compositionally biased region" description="Basic residues" evidence="1">
    <location>
        <begin position="6573"/>
        <end position="6582"/>
    </location>
</feature>
<feature type="transmembrane region" description="Helical" evidence="2">
    <location>
        <begin position="6405"/>
        <end position="6430"/>
    </location>
</feature>
<evidence type="ECO:0000313" key="3">
    <source>
        <dbReference type="EMBL" id="KAG5485639.1"/>
    </source>
</evidence>
<feature type="compositionally biased region" description="Low complexity" evidence="1">
    <location>
        <begin position="498"/>
        <end position="513"/>
    </location>
</feature>
<feature type="region of interest" description="Disordered" evidence="1">
    <location>
        <begin position="6491"/>
        <end position="6759"/>
    </location>
</feature>
<reference evidence="4" key="2">
    <citation type="journal article" date="2021" name="Sci. Data">
        <title>Chromosome-scale genome sequencing, assembly and annotation of six genomes from subfamily Leishmaniinae.</title>
        <authorList>
            <person name="Almutairi H."/>
            <person name="Urbaniak M.D."/>
            <person name="Bates M.D."/>
            <person name="Jariyapan N."/>
            <person name="Kwakye-Nuako G."/>
            <person name="Thomaz Soccol V."/>
            <person name="Al-Salem W.S."/>
            <person name="Dillon R.J."/>
            <person name="Bates P.A."/>
            <person name="Gatherer D."/>
        </authorList>
    </citation>
    <scope>NUCLEOTIDE SEQUENCE [LARGE SCALE GENOMIC DNA]</scope>
</reference>